<dbReference type="CDD" id="cd04902">
    <property type="entry name" value="ACT_3PGDH-xct"/>
    <property type="match status" value="1"/>
</dbReference>
<protein>
    <recommendedName>
        <fullName evidence="6">D-3-phosphoglycerate dehydrogenase</fullName>
        <ecNumber evidence="6">1.1.1.95</ecNumber>
    </recommendedName>
</protein>
<dbReference type="Gene3D" id="3.40.50.720">
    <property type="entry name" value="NAD(P)-binding Rossmann-like Domain"/>
    <property type="match status" value="2"/>
</dbReference>
<dbReference type="InterPro" id="IPR006236">
    <property type="entry name" value="PGDH"/>
</dbReference>
<dbReference type="InterPro" id="IPR015424">
    <property type="entry name" value="PyrdxlP-dep_Trfase"/>
</dbReference>
<dbReference type="InterPro" id="IPR036291">
    <property type="entry name" value="NAD(P)-bd_dom_sf"/>
</dbReference>
<evidence type="ECO:0000313" key="11">
    <source>
        <dbReference type="Proteomes" id="UP000054408"/>
    </source>
</evidence>
<comment type="catalytic activity">
    <reaction evidence="5 6">
        <text>(2R)-3-phosphoglycerate + NAD(+) = 3-phosphooxypyruvate + NADH + H(+)</text>
        <dbReference type="Rhea" id="RHEA:12641"/>
        <dbReference type="ChEBI" id="CHEBI:15378"/>
        <dbReference type="ChEBI" id="CHEBI:18110"/>
        <dbReference type="ChEBI" id="CHEBI:57540"/>
        <dbReference type="ChEBI" id="CHEBI:57945"/>
        <dbReference type="ChEBI" id="CHEBI:58272"/>
        <dbReference type="EC" id="1.1.1.95"/>
    </reaction>
</comment>
<dbReference type="Pfam" id="PF19304">
    <property type="entry name" value="PGDH_inter"/>
    <property type="match status" value="1"/>
</dbReference>
<keyword evidence="6" id="KW-0028">Amino-acid biosynthesis</keyword>
<dbReference type="SUPFAM" id="SSF51735">
    <property type="entry name" value="NAD(P)-binding Rossmann-fold domains"/>
    <property type="match status" value="1"/>
</dbReference>
<dbReference type="SUPFAM" id="SSF55021">
    <property type="entry name" value="ACT-like"/>
    <property type="match status" value="1"/>
</dbReference>
<dbReference type="InterPro" id="IPR045626">
    <property type="entry name" value="PGDH_ASB_dom"/>
</dbReference>
<dbReference type="PANTHER" id="PTHR42938:SF9">
    <property type="entry name" value="FORMATE DEHYDROGENASE 1"/>
    <property type="match status" value="1"/>
</dbReference>
<evidence type="ECO:0000256" key="5">
    <source>
        <dbReference type="ARBA" id="ARBA00048731"/>
    </source>
</evidence>
<dbReference type="UniPathway" id="UPA00135">
    <property type="reaction ID" value="UER00196"/>
</dbReference>
<comment type="similarity">
    <text evidence="2 6">Belongs to the D-isomer specific 2-hydroxyacid dehydrogenase family.</text>
</comment>
<dbReference type="NCBIfam" id="NF002841">
    <property type="entry name" value="PRK03080.1-2"/>
    <property type="match status" value="1"/>
</dbReference>
<dbReference type="SUPFAM" id="SSF53383">
    <property type="entry name" value="PLP-dependent transferases"/>
    <property type="match status" value="1"/>
</dbReference>
<proteinExistence type="inferred from homology"/>
<keyword evidence="3 6" id="KW-0560">Oxidoreductase</keyword>
<dbReference type="GO" id="GO:0004617">
    <property type="term" value="F:phosphoglycerate dehydrogenase activity"/>
    <property type="evidence" value="ECO:0007669"/>
    <property type="project" value="UniProtKB-EC"/>
</dbReference>
<dbReference type="Gene3D" id="3.30.70.260">
    <property type="match status" value="1"/>
</dbReference>
<evidence type="ECO:0000256" key="6">
    <source>
        <dbReference type="RuleBase" id="RU363003"/>
    </source>
</evidence>
<dbReference type="InterPro" id="IPR029009">
    <property type="entry name" value="ASB_dom_sf"/>
</dbReference>
<evidence type="ECO:0000259" key="7">
    <source>
        <dbReference type="Pfam" id="PF00389"/>
    </source>
</evidence>
<dbReference type="Pfam" id="PF02826">
    <property type="entry name" value="2-Hacid_dh_C"/>
    <property type="match status" value="1"/>
</dbReference>
<dbReference type="Gene3D" id="3.90.1150.10">
    <property type="entry name" value="Aspartate Aminotransferase, domain 1"/>
    <property type="match status" value="1"/>
</dbReference>
<feature type="domain" description="D-isomer specific 2-hydroxyacid dehydrogenase catalytic" evidence="7">
    <location>
        <begin position="32"/>
        <end position="343"/>
    </location>
</feature>
<dbReference type="InterPro" id="IPR045865">
    <property type="entry name" value="ACT-like_dom_sf"/>
</dbReference>
<dbReference type="GO" id="GO:0051287">
    <property type="term" value="F:NAD binding"/>
    <property type="evidence" value="ECO:0007669"/>
    <property type="project" value="UniProtKB-UniRule"/>
</dbReference>
<dbReference type="GeneID" id="25565853"/>
<dbReference type="CDD" id="cd12173">
    <property type="entry name" value="PGDH_4"/>
    <property type="match status" value="1"/>
</dbReference>
<feature type="domain" description="D-isomer specific 2-hydroxyacid dehydrogenase NAD-binding" evidence="8">
    <location>
        <begin position="136"/>
        <end position="311"/>
    </location>
</feature>
<evidence type="ECO:0000256" key="2">
    <source>
        <dbReference type="ARBA" id="ARBA00005854"/>
    </source>
</evidence>
<dbReference type="OMA" id="KWAYLEV"/>
<dbReference type="EC" id="1.1.1.95" evidence="6"/>
<dbReference type="InterPro" id="IPR006139">
    <property type="entry name" value="D-isomer_2_OHA_DH_cat_dom"/>
</dbReference>
<dbReference type="SUPFAM" id="SSF52283">
    <property type="entry name" value="Formate/glycerate dehydrogenase catalytic domain-like"/>
    <property type="match status" value="1"/>
</dbReference>
<dbReference type="RefSeq" id="XP_013756837.1">
    <property type="nucleotide sequence ID" value="XM_013901383.1"/>
</dbReference>
<evidence type="ECO:0000256" key="1">
    <source>
        <dbReference type="ARBA" id="ARBA00005216"/>
    </source>
</evidence>
<dbReference type="PROSITE" id="PS00670">
    <property type="entry name" value="D_2_HYDROXYACID_DH_2"/>
    <property type="match status" value="1"/>
</dbReference>
<evidence type="ECO:0000256" key="4">
    <source>
        <dbReference type="ARBA" id="ARBA00023027"/>
    </source>
</evidence>
<dbReference type="FunFam" id="3.40.50.720:FF:000021">
    <property type="entry name" value="D-3-phosphoglycerate dehydrogenase"/>
    <property type="match status" value="1"/>
</dbReference>
<dbReference type="Pfam" id="PF00389">
    <property type="entry name" value="2-Hacid_dh"/>
    <property type="match status" value="1"/>
</dbReference>
<keyword evidence="6" id="KW-0718">Serine biosynthesis</keyword>
<dbReference type="EMBL" id="GL349461">
    <property type="protein sequence ID" value="KNC50290.1"/>
    <property type="molecule type" value="Genomic_DNA"/>
</dbReference>
<dbReference type="GO" id="GO:0006564">
    <property type="term" value="P:L-serine biosynthetic process"/>
    <property type="evidence" value="ECO:0007669"/>
    <property type="project" value="UniProtKB-KW"/>
</dbReference>
<dbReference type="GO" id="GO:0004648">
    <property type="term" value="F:O-phospho-L-serine:2-oxoglutarate aminotransferase activity"/>
    <property type="evidence" value="ECO:0007669"/>
    <property type="project" value="InterPro"/>
</dbReference>
<dbReference type="InterPro" id="IPR006140">
    <property type="entry name" value="D-isomer_DH_NAD-bd"/>
</dbReference>
<evidence type="ECO:0000259" key="8">
    <source>
        <dbReference type="Pfam" id="PF02826"/>
    </source>
</evidence>
<dbReference type="eggNOG" id="KOG0068">
    <property type="taxonomic scope" value="Eukaryota"/>
</dbReference>
<accession>A0A0L0DDJ4</accession>
<feature type="domain" description="D-3-phosphoglycerate dehydrogenase ASB" evidence="9">
    <location>
        <begin position="356"/>
        <end position="476"/>
    </location>
</feature>
<dbReference type="Gene3D" id="3.30.1330.90">
    <property type="entry name" value="D-3-phosphoglycerate dehydrogenase, domain 3"/>
    <property type="match status" value="1"/>
</dbReference>
<dbReference type="InterPro" id="IPR029753">
    <property type="entry name" value="D-isomer_DH_CS"/>
</dbReference>
<dbReference type="PROSITE" id="PS00671">
    <property type="entry name" value="D_2_HYDROXYACID_DH_3"/>
    <property type="match status" value="1"/>
</dbReference>
<evidence type="ECO:0000259" key="9">
    <source>
        <dbReference type="Pfam" id="PF19304"/>
    </source>
</evidence>
<dbReference type="InterPro" id="IPR006271">
    <property type="entry name" value="Pser_aminoTfrase_methanosarc"/>
</dbReference>
<dbReference type="InterPro" id="IPR015422">
    <property type="entry name" value="PyrdxlP-dep_Trfase_small"/>
</dbReference>
<dbReference type="InterPro" id="IPR015421">
    <property type="entry name" value="PyrdxlP-dep_Trfase_major"/>
</dbReference>
<organism evidence="10 11">
    <name type="scientific">Thecamonas trahens ATCC 50062</name>
    <dbReference type="NCBI Taxonomy" id="461836"/>
    <lineage>
        <taxon>Eukaryota</taxon>
        <taxon>Apusozoa</taxon>
        <taxon>Apusomonadida</taxon>
        <taxon>Apusomonadidae</taxon>
        <taxon>Thecamonas</taxon>
    </lineage>
</organism>
<dbReference type="SUPFAM" id="SSF143548">
    <property type="entry name" value="Serine metabolism enzymes domain"/>
    <property type="match status" value="1"/>
</dbReference>
<name>A0A0L0DDJ4_THETB</name>
<comment type="pathway">
    <text evidence="1 6">Amino-acid biosynthesis; L-serine biosynthesis; L-serine from 3-phospho-D-glycerate: step 1/3.</text>
</comment>
<evidence type="ECO:0000313" key="10">
    <source>
        <dbReference type="EMBL" id="KNC50290.1"/>
    </source>
</evidence>
<sequence length="951" mass="100627">MLRLTRTVLGLPGFTGGFSFSSAAALAAARKVLISDPIDPICVSTFESAGFEVDARDKVPADELVELIKSYDALVVRSGTQVTSEVLAAGAGKLRVVGRAGTGVDNIDVDAATASGIMVMNTPGGNTTSAAELTVSLLMALSRDIPNATTSLKSGKWERKKYMGTELEGKTLGLVGLGQIGRRVAAICRAMGMRTIGYDPLMSADAAAAEAIEAVDLDAVWAEADFISLHTPLTAETRSLVDANTLSKCKPGVRIVNCARGGIVDEAALLDALNSGHVAGAALDVYESEPPPEAIKPLLEHERCICTPHLGASTEEAQHKVAHDIASQIVDVFEDRAVRGVVNSRILAELMQHKDLLPFVELAERMGSLLIQLRADKLKSVTLSTRGDLLKGKSSLLKAAALKGMLTPMVEEPVNFINAPSMATEFGLSINELFENKPTMHGNELTITFEGADGMRSVSGTVTGRGTAAPQPRIVNLDQFAIDLLPQGNVLYFRNDDKPGVIGAITSLLGTANINVGSFALGRSPSGAAVGVVSVDSSIPDELIDSIAGLDGMIAVRSAKLPALSSSVGGALGLDESKPVIRPNNPKFGSGPCSKRPGYDVAELPTGILGRSHRSSEGLALLNELTNESKRILSVPDEYHVGVMPGSDTGAFEAAMWNLLGSRPVDIVHFESFGTGWYKDAVQQLKLDVRNFGVDAYGEFPDVSGVSPAHDLVFTYNGTTSGVRVPDGAPFIADNREGITLCDATSAVFAMDMPWDKLDCTTYSWQKALGGEAAHGTMILSPAAVERLNTTTASWPVPKVFNLRKGDGSANLDIFKGKVINTPSLLAVEDCLDALRWADSIGGLPAMIANSQANLRAVERAVDRFPWLSFLAKDAATRSSTSVCLELEGATPEQVKAVVALLASERVAYDIGAYRDAPPGLRIWCGATVETADVEALMDWVAWAYDEVVRK</sequence>
<keyword evidence="11" id="KW-1185">Reference proteome</keyword>
<evidence type="ECO:0000256" key="3">
    <source>
        <dbReference type="ARBA" id="ARBA00023002"/>
    </source>
</evidence>
<dbReference type="Gene3D" id="3.40.640.10">
    <property type="entry name" value="Type I PLP-dependent aspartate aminotransferase-like (Major domain)"/>
    <property type="match status" value="1"/>
</dbReference>
<dbReference type="Proteomes" id="UP000054408">
    <property type="component" value="Unassembled WGS sequence"/>
</dbReference>
<dbReference type="STRING" id="461836.A0A0L0DDJ4"/>
<dbReference type="PANTHER" id="PTHR42938">
    <property type="entry name" value="FORMATE DEHYDROGENASE 1"/>
    <property type="match status" value="1"/>
</dbReference>
<dbReference type="OrthoDB" id="298012at2759"/>
<dbReference type="NCBIfam" id="TIGR01327">
    <property type="entry name" value="PGDH"/>
    <property type="match status" value="1"/>
</dbReference>
<reference evidence="10 11" key="1">
    <citation type="submission" date="2010-05" db="EMBL/GenBank/DDBJ databases">
        <title>The Genome Sequence of Thecamonas trahens ATCC 50062.</title>
        <authorList>
            <consortium name="The Broad Institute Genome Sequencing Platform"/>
            <person name="Russ C."/>
            <person name="Cuomo C."/>
            <person name="Shea T."/>
            <person name="Young S.K."/>
            <person name="Zeng Q."/>
            <person name="Koehrsen M."/>
            <person name="Haas B."/>
            <person name="Borodovsky M."/>
            <person name="Guigo R."/>
            <person name="Alvarado L."/>
            <person name="Berlin A."/>
            <person name="Bochicchio J."/>
            <person name="Borenstein D."/>
            <person name="Chapman S."/>
            <person name="Chen Z."/>
            <person name="Freedman E."/>
            <person name="Gellesch M."/>
            <person name="Goldberg J."/>
            <person name="Griggs A."/>
            <person name="Gujja S."/>
            <person name="Heilman E."/>
            <person name="Heiman D."/>
            <person name="Hepburn T."/>
            <person name="Howarth C."/>
            <person name="Jen D."/>
            <person name="Larson L."/>
            <person name="Mehta T."/>
            <person name="Park D."/>
            <person name="Pearson M."/>
            <person name="Roberts A."/>
            <person name="Saif S."/>
            <person name="Shenoy N."/>
            <person name="Sisk P."/>
            <person name="Stolte C."/>
            <person name="Sykes S."/>
            <person name="Thomson T."/>
            <person name="Walk T."/>
            <person name="White J."/>
            <person name="Yandava C."/>
            <person name="Burger G."/>
            <person name="Gray M.W."/>
            <person name="Holland P.W.H."/>
            <person name="King N."/>
            <person name="Lang F.B.F."/>
            <person name="Roger A.J."/>
            <person name="Ruiz-Trillo I."/>
            <person name="Lander E."/>
            <person name="Nusbaum C."/>
        </authorList>
    </citation>
    <scope>NUCLEOTIDE SEQUENCE [LARGE SCALE GENOMIC DNA]</scope>
    <source>
        <strain evidence="10 11">ATCC 50062</strain>
    </source>
</reference>
<dbReference type="AlphaFoldDB" id="A0A0L0DDJ4"/>
<gene>
    <name evidence="10" type="ORF">AMSG_06771</name>
</gene>
<keyword evidence="4 6" id="KW-0520">NAD</keyword>
<dbReference type="NCBIfam" id="TIGR01365">
    <property type="entry name" value="serC_2"/>
    <property type="match status" value="1"/>
</dbReference>